<keyword evidence="15" id="KW-1185">Reference proteome</keyword>
<dbReference type="PROSITE" id="PS51704">
    <property type="entry name" value="GP_PDE"/>
    <property type="match status" value="1"/>
</dbReference>
<evidence type="ECO:0000256" key="10">
    <source>
        <dbReference type="ARBA" id="ARBA00047538"/>
    </source>
</evidence>
<dbReference type="GO" id="GO:0016020">
    <property type="term" value="C:membrane"/>
    <property type="evidence" value="ECO:0007669"/>
    <property type="project" value="UniProtKB-SubCell"/>
</dbReference>
<dbReference type="SUPFAM" id="SSF51695">
    <property type="entry name" value="PLC-like phosphodiesterases"/>
    <property type="match status" value="1"/>
</dbReference>
<comment type="catalytic activity">
    <reaction evidence="9">
        <text>N-(5Z,8Z,11Z,14Z-eicosatetraenoyl)-1-(9Z-octadecenoyl)-sn-glycero-3-phosphoethanolamine + H2O = N-(5Z,8Z,11Z,14Z-eicosatetraenoyl)-ethanolamine + 1-(9Z-octadecenoyl)-sn-glycero-3-phosphate + H(+)</text>
        <dbReference type="Rhea" id="RHEA:45544"/>
        <dbReference type="ChEBI" id="CHEBI:2700"/>
        <dbReference type="ChEBI" id="CHEBI:15377"/>
        <dbReference type="ChEBI" id="CHEBI:15378"/>
        <dbReference type="ChEBI" id="CHEBI:74544"/>
        <dbReference type="ChEBI" id="CHEBI:85223"/>
    </reaction>
    <physiologicalReaction direction="left-to-right" evidence="9">
        <dbReference type="Rhea" id="RHEA:45545"/>
    </physiologicalReaction>
</comment>
<dbReference type="Gene3D" id="3.20.20.190">
    <property type="entry name" value="Phosphatidylinositol (PI) phosphodiesterase"/>
    <property type="match status" value="1"/>
</dbReference>
<comment type="catalytic activity">
    <reaction evidence="12">
        <text>N,1-di-(9Z-octadecenoyl)-sn-glycero-3-phosphoethanolamine + H2O = N-(9Z-octadecenoyl) ethanolamine + 1-(9Z-octadecenoyl)-sn-glycero-3-phosphate + H(+)</text>
        <dbReference type="Rhea" id="RHEA:56460"/>
        <dbReference type="ChEBI" id="CHEBI:15377"/>
        <dbReference type="ChEBI" id="CHEBI:15378"/>
        <dbReference type="ChEBI" id="CHEBI:71466"/>
        <dbReference type="ChEBI" id="CHEBI:74544"/>
        <dbReference type="ChEBI" id="CHEBI:85222"/>
    </reaction>
    <physiologicalReaction direction="left-to-right" evidence="12">
        <dbReference type="Rhea" id="RHEA:56461"/>
    </physiologicalReaction>
</comment>
<dbReference type="Proteomes" id="UP000001593">
    <property type="component" value="Unassembled WGS sequence"/>
</dbReference>
<comment type="catalytic activity">
    <reaction evidence="8">
        <text>1-O-hexadecyl-sn-glycero-3-phosphocholine + H2O = 1-O-hexadecyl-sn-glycero-3-phosphate + choline + H(+)</text>
        <dbReference type="Rhea" id="RHEA:41143"/>
        <dbReference type="ChEBI" id="CHEBI:15354"/>
        <dbReference type="ChEBI" id="CHEBI:15377"/>
        <dbReference type="ChEBI" id="CHEBI:15378"/>
        <dbReference type="ChEBI" id="CHEBI:64496"/>
        <dbReference type="ChEBI" id="CHEBI:77580"/>
    </reaction>
    <physiologicalReaction direction="left-to-right" evidence="8">
        <dbReference type="Rhea" id="RHEA:41144"/>
    </physiologicalReaction>
</comment>
<dbReference type="EMBL" id="DS470446">
    <property type="protein sequence ID" value="EDO29566.1"/>
    <property type="molecule type" value="Genomic_DNA"/>
</dbReference>
<feature type="domain" description="GP-PDE" evidence="13">
    <location>
        <begin position="1"/>
        <end position="92"/>
    </location>
</feature>
<proteinExistence type="inferred from homology"/>
<comment type="catalytic activity">
    <reaction evidence="10">
        <text>N-hexadecanoyl-1-(9Z-octadecenoyl)-sn-glycero-3-phosphoethanolamine + H2O = N-hexadecanoylethanolamine + 1-(9Z-octadecenoyl)-sn-glycero-3-phosphate + H(+)</text>
        <dbReference type="Rhea" id="RHEA:53168"/>
        <dbReference type="ChEBI" id="CHEBI:15377"/>
        <dbReference type="ChEBI" id="CHEBI:15378"/>
        <dbReference type="ChEBI" id="CHEBI:71464"/>
        <dbReference type="ChEBI" id="CHEBI:74544"/>
        <dbReference type="ChEBI" id="CHEBI:85217"/>
    </reaction>
    <physiologicalReaction direction="left-to-right" evidence="10">
        <dbReference type="Rhea" id="RHEA:53169"/>
    </physiologicalReaction>
</comment>
<evidence type="ECO:0000256" key="7">
    <source>
        <dbReference type="ARBA" id="ARBA00023136"/>
    </source>
</evidence>
<evidence type="ECO:0000256" key="1">
    <source>
        <dbReference type="ARBA" id="ARBA00004370"/>
    </source>
</evidence>
<evidence type="ECO:0000256" key="9">
    <source>
        <dbReference type="ARBA" id="ARBA00047392"/>
    </source>
</evidence>
<evidence type="ECO:0000313" key="15">
    <source>
        <dbReference type="Proteomes" id="UP000001593"/>
    </source>
</evidence>
<keyword evidence="6" id="KW-0443">Lipid metabolism</keyword>
<dbReference type="PANTHER" id="PTHR42758:SF2">
    <property type="entry name" value="PHOSPHATIDYLGLYCEROL PHOSPHOLIPASE C"/>
    <property type="match status" value="1"/>
</dbReference>
<dbReference type="InterPro" id="IPR017946">
    <property type="entry name" value="PLC-like_Pdiesterase_TIM-brl"/>
</dbReference>
<dbReference type="STRING" id="45351.A7T397"/>
<dbReference type="HOGENOM" id="CLU_2280709_0_0_1"/>
<evidence type="ECO:0000256" key="2">
    <source>
        <dbReference type="ARBA" id="ARBA00007277"/>
    </source>
</evidence>
<sequence>MLPFVKLKESFLLVAFPKVMLRRFPSSRIMKVFTYAADWLLLSPILIRHLRKRGIQTYIWVLNKKDEFTLAFEKLGAAGVMTDYPTELSDYVEQSVKSKQWQ</sequence>
<organism evidence="14 15">
    <name type="scientific">Nematostella vectensis</name>
    <name type="common">Starlet sea anemone</name>
    <dbReference type="NCBI Taxonomy" id="45351"/>
    <lineage>
        <taxon>Eukaryota</taxon>
        <taxon>Metazoa</taxon>
        <taxon>Cnidaria</taxon>
        <taxon>Anthozoa</taxon>
        <taxon>Hexacorallia</taxon>
        <taxon>Actiniaria</taxon>
        <taxon>Edwardsiidae</taxon>
        <taxon>Nematostella</taxon>
    </lineage>
</organism>
<evidence type="ECO:0000313" key="14">
    <source>
        <dbReference type="EMBL" id="EDO29566.1"/>
    </source>
</evidence>
<keyword evidence="4" id="KW-0378">Hydrolase</keyword>
<keyword evidence="7" id="KW-0472">Membrane</keyword>
<dbReference type="GO" id="GO:0008081">
    <property type="term" value="F:phosphoric diester hydrolase activity"/>
    <property type="evidence" value="ECO:0007669"/>
    <property type="project" value="InterPro"/>
</dbReference>
<dbReference type="PANTHER" id="PTHR42758">
    <property type="entry name" value="PHOSPHATIDYLGLYCEROL PHOSPHOLIPASE C"/>
    <property type="match status" value="1"/>
</dbReference>
<evidence type="ECO:0000256" key="3">
    <source>
        <dbReference type="ARBA" id="ARBA00022692"/>
    </source>
</evidence>
<accession>A7T397</accession>
<comment type="subcellular location">
    <subcellularLocation>
        <location evidence="1">Membrane</location>
    </subcellularLocation>
</comment>
<name>A7T397_NEMVE</name>
<keyword evidence="5" id="KW-1133">Transmembrane helix</keyword>
<dbReference type="InParanoid" id="A7T397"/>
<evidence type="ECO:0000256" key="12">
    <source>
        <dbReference type="ARBA" id="ARBA00048947"/>
    </source>
</evidence>
<evidence type="ECO:0000256" key="11">
    <source>
        <dbReference type="ARBA" id="ARBA00048580"/>
    </source>
</evidence>
<evidence type="ECO:0000256" key="4">
    <source>
        <dbReference type="ARBA" id="ARBA00022801"/>
    </source>
</evidence>
<comment type="similarity">
    <text evidence="2">Belongs to the glycerophosphoryl diester phosphodiesterase family.</text>
</comment>
<evidence type="ECO:0000256" key="6">
    <source>
        <dbReference type="ARBA" id="ARBA00023098"/>
    </source>
</evidence>
<dbReference type="KEGG" id="nve:5500173"/>
<dbReference type="PhylomeDB" id="A7T397"/>
<evidence type="ECO:0000256" key="5">
    <source>
        <dbReference type="ARBA" id="ARBA00022989"/>
    </source>
</evidence>
<gene>
    <name evidence="14" type="ORF">NEMVEDRAFT_v1g221726</name>
</gene>
<dbReference type="GO" id="GO:0006629">
    <property type="term" value="P:lipid metabolic process"/>
    <property type="evidence" value="ECO:0007669"/>
    <property type="project" value="UniProtKB-KW"/>
</dbReference>
<dbReference type="eggNOG" id="KOG2258">
    <property type="taxonomic scope" value="Eukaryota"/>
</dbReference>
<dbReference type="InterPro" id="IPR030395">
    <property type="entry name" value="GP_PDE_dom"/>
</dbReference>
<evidence type="ECO:0000259" key="13">
    <source>
        <dbReference type="PROSITE" id="PS51704"/>
    </source>
</evidence>
<dbReference type="AlphaFoldDB" id="A7T397"/>
<dbReference type="InterPro" id="IPR052271">
    <property type="entry name" value="GDPD-Related"/>
</dbReference>
<dbReference type="GO" id="GO:0005737">
    <property type="term" value="C:cytoplasm"/>
    <property type="evidence" value="ECO:0007669"/>
    <property type="project" value="UniProtKB-ARBA"/>
</dbReference>
<dbReference type="Pfam" id="PF13653">
    <property type="entry name" value="GDPD_2"/>
    <property type="match status" value="1"/>
</dbReference>
<keyword evidence="3" id="KW-0812">Transmembrane</keyword>
<comment type="catalytic activity">
    <reaction evidence="11">
        <text>1-O-(1Z-octadecenyl)-sn-glycero-3-phospho-N-hexadecanoyl-ethanolamine + H2O = 1-O-(1Z-octadecenyl)-sn-glycero-3-phosphate + N-hexadecanoylethanolamine + H(+)</text>
        <dbReference type="Rhea" id="RHEA:53184"/>
        <dbReference type="ChEBI" id="CHEBI:15377"/>
        <dbReference type="ChEBI" id="CHEBI:15378"/>
        <dbReference type="ChEBI" id="CHEBI:71464"/>
        <dbReference type="ChEBI" id="CHEBI:137009"/>
        <dbReference type="ChEBI" id="CHEBI:137017"/>
    </reaction>
    <physiologicalReaction direction="left-to-right" evidence="11">
        <dbReference type="Rhea" id="RHEA:53185"/>
    </physiologicalReaction>
</comment>
<protein>
    <recommendedName>
        <fullName evidence="13">GP-PDE domain-containing protein</fullName>
    </recommendedName>
</protein>
<reference evidence="14 15" key="1">
    <citation type="journal article" date="2007" name="Science">
        <title>Sea anemone genome reveals ancestral eumetazoan gene repertoire and genomic organization.</title>
        <authorList>
            <person name="Putnam N.H."/>
            <person name="Srivastava M."/>
            <person name="Hellsten U."/>
            <person name="Dirks B."/>
            <person name="Chapman J."/>
            <person name="Salamov A."/>
            <person name="Terry A."/>
            <person name="Shapiro H."/>
            <person name="Lindquist E."/>
            <person name="Kapitonov V.V."/>
            <person name="Jurka J."/>
            <person name="Genikhovich G."/>
            <person name="Grigoriev I.V."/>
            <person name="Lucas S.M."/>
            <person name="Steele R.E."/>
            <person name="Finnerty J.R."/>
            <person name="Technau U."/>
            <person name="Martindale M.Q."/>
            <person name="Rokhsar D.S."/>
        </authorList>
    </citation>
    <scope>NUCLEOTIDE SEQUENCE [LARGE SCALE GENOMIC DNA]</scope>
    <source>
        <strain evidence="15">CH2 X CH6</strain>
    </source>
</reference>
<evidence type="ECO:0000256" key="8">
    <source>
        <dbReference type="ARBA" id="ARBA00036083"/>
    </source>
</evidence>